<dbReference type="SUPFAM" id="SSF53474">
    <property type="entry name" value="alpha/beta-Hydrolases"/>
    <property type="match status" value="1"/>
</dbReference>
<name>A0A1J7GMH7_LUPAN</name>
<evidence type="ECO:0000256" key="1">
    <source>
        <dbReference type="SAM" id="Phobius"/>
    </source>
</evidence>
<organism evidence="3 4">
    <name type="scientific">Lupinus angustifolius</name>
    <name type="common">Narrow-leaved blue lupine</name>
    <dbReference type="NCBI Taxonomy" id="3871"/>
    <lineage>
        <taxon>Eukaryota</taxon>
        <taxon>Viridiplantae</taxon>
        <taxon>Streptophyta</taxon>
        <taxon>Embryophyta</taxon>
        <taxon>Tracheophyta</taxon>
        <taxon>Spermatophyta</taxon>
        <taxon>Magnoliopsida</taxon>
        <taxon>eudicotyledons</taxon>
        <taxon>Gunneridae</taxon>
        <taxon>Pentapetalae</taxon>
        <taxon>rosids</taxon>
        <taxon>fabids</taxon>
        <taxon>Fabales</taxon>
        <taxon>Fabaceae</taxon>
        <taxon>Papilionoideae</taxon>
        <taxon>50 kb inversion clade</taxon>
        <taxon>genistoids sensu lato</taxon>
        <taxon>core genistoids</taxon>
        <taxon>Genisteae</taxon>
        <taxon>Lupinus</taxon>
    </lineage>
</organism>
<feature type="transmembrane region" description="Helical" evidence="1">
    <location>
        <begin position="17"/>
        <end position="41"/>
    </location>
</feature>
<protein>
    <recommendedName>
        <fullName evidence="2">AB hydrolase-1 domain-containing protein</fullName>
    </recommendedName>
</protein>
<dbReference type="OrthoDB" id="284184at2759"/>
<dbReference type="Gramene" id="OIV89314">
    <property type="protein sequence ID" value="OIV89314"/>
    <property type="gene ID" value="TanjilG_23711"/>
</dbReference>
<dbReference type="InterPro" id="IPR029058">
    <property type="entry name" value="AB_hydrolase_fold"/>
</dbReference>
<dbReference type="Proteomes" id="UP000188354">
    <property type="component" value="Unassembled WGS sequence"/>
</dbReference>
<dbReference type="OMA" id="CGGAKFM"/>
<dbReference type="STRING" id="3871.A0A1J7GMH7"/>
<dbReference type="PRINTS" id="PR00111">
    <property type="entry name" value="ABHYDROLASE"/>
</dbReference>
<keyword evidence="1" id="KW-0472">Membrane</keyword>
<dbReference type="AlphaFoldDB" id="A0A1J7GMH7"/>
<reference evidence="3 4" key="1">
    <citation type="journal article" date="2017" name="Plant Biotechnol. J.">
        <title>A comprehensive draft genome sequence for lupin (Lupinus angustifolius), an emerging health food: insights into plant-microbe interactions and legume evolution.</title>
        <authorList>
            <person name="Hane J.K."/>
            <person name="Ming Y."/>
            <person name="Kamphuis L.G."/>
            <person name="Nelson M.N."/>
            <person name="Garg G."/>
            <person name="Atkins C.A."/>
            <person name="Bayer P.E."/>
            <person name="Bravo A."/>
            <person name="Bringans S."/>
            <person name="Cannon S."/>
            <person name="Edwards D."/>
            <person name="Foley R."/>
            <person name="Gao L.L."/>
            <person name="Harrison M.J."/>
            <person name="Huang W."/>
            <person name="Hurgobin B."/>
            <person name="Li S."/>
            <person name="Liu C.W."/>
            <person name="McGrath A."/>
            <person name="Morahan G."/>
            <person name="Murray J."/>
            <person name="Weller J."/>
            <person name="Jian J."/>
            <person name="Singh K.B."/>
        </authorList>
    </citation>
    <scope>NUCLEOTIDE SEQUENCE [LARGE SCALE GENOMIC DNA]</scope>
    <source>
        <strain evidence="4">cv. Tanjil</strain>
        <tissue evidence="3">Whole plant</tissue>
    </source>
</reference>
<keyword evidence="1" id="KW-0812">Transmembrane</keyword>
<evidence type="ECO:0000259" key="2">
    <source>
        <dbReference type="Pfam" id="PF00561"/>
    </source>
</evidence>
<dbReference type="Pfam" id="PF00561">
    <property type="entry name" value="Abhydrolase_1"/>
    <property type="match status" value="1"/>
</dbReference>
<evidence type="ECO:0000313" key="3">
    <source>
        <dbReference type="EMBL" id="OIV89314.1"/>
    </source>
</evidence>
<dbReference type="EMBL" id="KV862321">
    <property type="protein sequence ID" value="OIV89314.1"/>
    <property type="molecule type" value="Genomic_DNA"/>
</dbReference>
<dbReference type="Gene3D" id="3.40.50.1820">
    <property type="entry name" value="alpha/beta hydrolase"/>
    <property type="match status" value="1"/>
</dbReference>
<feature type="domain" description="AB hydrolase-1" evidence="2">
    <location>
        <begin position="158"/>
        <end position="278"/>
    </location>
</feature>
<gene>
    <name evidence="3" type="ORF">TanjilG_23711</name>
</gene>
<keyword evidence="1" id="KW-1133">Transmembrane helix</keyword>
<evidence type="ECO:0000313" key="4">
    <source>
        <dbReference type="Proteomes" id="UP000188354"/>
    </source>
</evidence>
<sequence length="439" mass="50123">MSLAVASPKWLNNSLQVLTSITCFLVFLIFDLLDAVFCVIFRYLDEHIEGEAFPCCCGRKKEKILRDDEDDGVSDSLYKRKSIFREMGFLQFERKRQIFNRKCGEVSSERAMNLWSDCGCESCLSWVVNEGDYKLHFVVKEPLTATGENCREKASENVIFLHGFLCSSSFWTQTVFPHFSEQVNHDYRLIAIDLLGFGKSPKPRDCLYTLKDHVEMIEKSVVQPLQLTTFHIVAHSMGCIIALALAAKYPECVKSITLTAPPYSPSEGNEACLNALAKLAGKKLWPPLSFGSSFMSWHEHLGRCVCLVFCRNHRIWEKVLKVITRNRDLHFLTIDLTRHTHQSAWNSMHNVICGGAKYMDSYLKILSKSGVRINVIQGDNDKVVQMECCNNLKLMAPNAEINIIPNADHGTVIFTREKEFAHRLELTWGVFQTALYHDF</sequence>
<dbReference type="PANTHER" id="PTHR43689:SF14">
    <property type="entry name" value="LYSOPHOSPHOLIPASE BODYGUARD 4-RELATED"/>
    <property type="match status" value="1"/>
</dbReference>
<accession>A0A1J7GMH7</accession>
<dbReference type="InterPro" id="IPR000073">
    <property type="entry name" value="AB_hydrolase_1"/>
</dbReference>
<dbReference type="KEGG" id="lang:109341423"/>
<proteinExistence type="predicted"/>
<dbReference type="PANTHER" id="PTHR43689">
    <property type="entry name" value="HYDROLASE"/>
    <property type="match status" value="1"/>
</dbReference>
<keyword evidence="4" id="KW-1185">Reference proteome</keyword>